<name>A0ABW5NAL8_9FLAO</name>
<comment type="caution">
    <text evidence="1">The sequence shown here is derived from an EMBL/GenBank/DDBJ whole genome shotgun (WGS) entry which is preliminary data.</text>
</comment>
<organism evidence="1 2">
    <name type="scientific">Aquimarina hainanensis</name>
    <dbReference type="NCBI Taxonomy" id="1578017"/>
    <lineage>
        <taxon>Bacteria</taxon>
        <taxon>Pseudomonadati</taxon>
        <taxon>Bacteroidota</taxon>
        <taxon>Flavobacteriia</taxon>
        <taxon>Flavobacteriales</taxon>
        <taxon>Flavobacteriaceae</taxon>
        <taxon>Aquimarina</taxon>
    </lineage>
</organism>
<evidence type="ECO:0000313" key="1">
    <source>
        <dbReference type="EMBL" id="MFD2591886.1"/>
    </source>
</evidence>
<dbReference type="Proteomes" id="UP001597459">
    <property type="component" value="Unassembled WGS sequence"/>
</dbReference>
<dbReference type="Pfam" id="PF20461">
    <property type="entry name" value="DUF6714"/>
    <property type="match status" value="1"/>
</dbReference>
<dbReference type="InterPro" id="IPR046560">
    <property type="entry name" value="DUF6714"/>
</dbReference>
<reference evidence="2" key="1">
    <citation type="journal article" date="2019" name="Int. J. Syst. Evol. Microbiol.">
        <title>The Global Catalogue of Microorganisms (GCM) 10K type strain sequencing project: providing services to taxonomists for standard genome sequencing and annotation.</title>
        <authorList>
            <consortium name="The Broad Institute Genomics Platform"/>
            <consortium name="The Broad Institute Genome Sequencing Center for Infectious Disease"/>
            <person name="Wu L."/>
            <person name="Ma J."/>
        </authorList>
    </citation>
    <scope>NUCLEOTIDE SEQUENCE [LARGE SCALE GENOMIC DNA]</scope>
    <source>
        <strain evidence="2">KCTC 42423</strain>
    </source>
</reference>
<accession>A0ABW5NAL8</accession>
<keyword evidence="2" id="KW-1185">Reference proteome</keyword>
<dbReference type="EMBL" id="JBHULX010000027">
    <property type="protein sequence ID" value="MFD2591886.1"/>
    <property type="molecule type" value="Genomic_DNA"/>
</dbReference>
<protein>
    <submittedName>
        <fullName evidence="1">DUF6714 family protein</fullName>
    </submittedName>
</protein>
<evidence type="ECO:0000313" key="2">
    <source>
        <dbReference type="Proteomes" id="UP001597459"/>
    </source>
</evidence>
<proteinExistence type="predicted"/>
<gene>
    <name evidence="1" type="ORF">ACFSTE_13700</name>
</gene>
<dbReference type="RefSeq" id="WP_176027560.1">
    <property type="nucleotide sequence ID" value="NZ_JBHSJV010000001.1"/>
</dbReference>
<sequence>MKKRIAEVLKMNKKEKLIQEIQEAFKGVKLDDGIGLWEAQGHDDRGSEVTCKKLRTKDETNDWTKISLIDMYTCSSAISFFDAKGMCFHMPKYLLLALGAYKNEEQKLIDQGLIEEFYKPDIEDRLTTITRYLSDKSNSQDKEFYRQYFSLFTKKQLLCVVRFLEYRKDEIGEYYTSDEAKALGISATAVNYDKEYLQLQKAIDYWSNNFLIQ</sequence>